<accession>A0A3S4RM72</accession>
<sequence length="149" mass="17399">MLQHTFWATTFIRNDSTTGDVLFIKQFSHKHAQVHTTNIHLSNVVGATGARIQALLALALKDICKHGEYKHQTMSYLFDAAVCEQPKQGIEHPLKLTARAAFTPWMDDIWDRHTFDKQDANYYWHGYRDVCFRVQAYINEDPKLREMYP</sequence>
<evidence type="ECO:0000313" key="2">
    <source>
        <dbReference type="Proteomes" id="UP000274100"/>
    </source>
</evidence>
<reference evidence="1 2" key="1">
    <citation type="submission" date="2018-12" db="EMBL/GenBank/DDBJ databases">
        <authorList>
            <consortium name="Pathogen Informatics"/>
        </authorList>
    </citation>
    <scope>NUCLEOTIDE SEQUENCE [LARGE SCALE GENOMIC DNA]</scope>
    <source>
        <strain evidence="1 2">NCTC10297</strain>
    </source>
</reference>
<protein>
    <submittedName>
        <fullName evidence="1">Uncharacterized protein</fullName>
    </submittedName>
</protein>
<dbReference type="EMBL" id="LR134343">
    <property type="protein sequence ID" value="VEG13962.1"/>
    <property type="molecule type" value="Genomic_DNA"/>
</dbReference>
<evidence type="ECO:0000313" key="1">
    <source>
        <dbReference type="EMBL" id="VEG13962.1"/>
    </source>
</evidence>
<name>A0A3S4RM72_9GAMM</name>
<organism evidence="1 2">
    <name type="scientific">Moraxella cuniculi</name>
    <dbReference type="NCBI Taxonomy" id="34061"/>
    <lineage>
        <taxon>Bacteria</taxon>
        <taxon>Pseudomonadati</taxon>
        <taxon>Pseudomonadota</taxon>
        <taxon>Gammaproteobacteria</taxon>
        <taxon>Moraxellales</taxon>
        <taxon>Moraxellaceae</taxon>
        <taxon>Moraxella</taxon>
    </lineage>
</organism>
<dbReference type="Proteomes" id="UP000274100">
    <property type="component" value="Chromosome"/>
</dbReference>
<dbReference type="AlphaFoldDB" id="A0A3S4RM72"/>
<dbReference type="KEGG" id="mcun:NCTC10297_01945"/>
<gene>
    <name evidence="1" type="ORF">NCTC10297_01945</name>
</gene>
<proteinExistence type="predicted"/>